<keyword evidence="1" id="KW-0812">Transmembrane</keyword>
<name>U1NJ24_9EURY</name>
<reference evidence="2 3" key="1">
    <citation type="journal article" date="2013" name="PLoS ONE">
        <title>Assembly-driven community genomics of a hypersaline microbial ecosystem.</title>
        <authorList>
            <person name="Podell S."/>
            <person name="Ugalde J.A."/>
            <person name="Narasingarao P."/>
            <person name="Banfield J.F."/>
            <person name="Heidelberg K.B."/>
            <person name="Allen E.E."/>
        </authorList>
    </citation>
    <scope>NUCLEOTIDE SEQUENCE [LARGE SCALE GENOMIC DNA]</scope>
    <source>
        <strain evidence="3">J07HQW2</strain>
    </source>
</reference>
<dbReference type="eggNOG" id="arCOG06218">
    <property type="taxonomic scope" value="Archaea"/>
</dbReference>
<organism evidence="2 3">
    <name type="scientific">Haloquadratum walsbyi J07HQW2</name>
    <dbReference type="NCBI Taxonomy" id="1238425"/>
    <lineage>
        <taxon>Archaea</taxon>
        <taxon>Methanobacteriati</taxon>
        <taxon>Methanobacteriota</taxon>
        <taxon>Stenosarchaea group</taxon>
        <taxon>Halobacteria</taxon>
        <taxon>Halobacteriales</taxon>
        <taxon>Haloferacaceae</taxon>
        <taxon>Haloquadratum</taxon>
    </lineage>
</organism>
<keyword evidence="1" id="KW-0472">Membrane</keyword>
<evidence type="ECO:0000256" key="1">
    <source>
        <dbReference type="SAM" id="Phobius"/>
    </source>
</evidence>
<dbReference type="HOGENOM" id="CLU_1718184_0_0_2"/>
<dbReference type="AlphaFoldDB" id="U1NJ24"/>
<accession>U1NJ24</accession>
<keyword evidence="1" id="KW-1133">Transmembrane helix</keyword>
<proteinExistence type="predicted"/>
<dbReference type="Proteomes" id="UP000030710">
    <property type="component" value="Unassembled WGS sequence"/>
</dbReference>
<gene>
    <name evidence="2" type="ORF">J07HQW2_03731</name>
</gene>
<protein>
    <submittedName>
        <fullName evidence="2">Uncharacterized protein</fullName>
    </submittedName>
</protein>
<sequence>MFIGASVFDIDVSGLFLGVGVTASGLFAMMNGTKDLNRAWKVSATDLVSISEAVATDELVQITGSVQPSRSSSVIVSPVRNEECVAYEYQIRSQLSDNSTNIDSGIKYHPFNNSGGTAETVVDPTQKKTVTGAHRVSKKLMLREVTWIHRLM</sequence>
<evidence type="ECO:0000313" key="3">
    <source>
        <dbReference type="Proteomes" id="UP000030710"/>
    </source>
</evidence>
<dbReference type="RefSeq" id="WP_021056706.1">
    <property type="nucleotide sequence ID" value="NZ_KE356561.1"/>
</dbReference>
<dbReference type="EMBL" id="KE356561">
    <property type="protein sequence ID" value="ERG97245.1"/>
    <property type="molecule type" value="Genomic_DNA"/>
</dbReference>
<dbReference type="STRING" id="1238425.J07HQW2_03731"/>
<feature type="transmembrane region" description="Helical" evidence="1">
    <location>
        <begin position="12"/>
        <end position="31"/>
    </location>
</feature>
<evidence type="ECO:0000313" key="2">
    <source>
        <dbReference type="EMBL" id="ERG97245.1"/>
    </source>
</evidence>